<evidence type="ECO:0008006" key="5">
    <source>
        <dbReference type="Google" id="ProtNLM"/>
    </source>
</evidence>
<gene>
    <name evidence="3" type="ORF">CYCCA115_LOCUS15207</name>
</gene>
<evidence type="ECO:0000256" key="1">
    <source>
        <dbReference type="SAM" id="Phobius"/>
    </source>
</evidence>
<keyword evidence="2" id="KW-0732">Signal</keyword>
<keyword evidence="4" id="KW-1185">Reference proteome</keyword>
<comment type="caution">
    <text evidence="3">The sequence shown here is derived from an EMBL/GenBank/DDBJ whole genome shotgun (WGS) entry which is preliminary data.</text>
</comment>
<sequence>MRKAYQIVFVILYYVASVSPCTAFVTQPSRHINSGARRTQQQRQSPRPVTDDSLFSTIILKAADKEEDQVVEVGSKEYLEGFISSPIQDESVAERGSGLEQALKLGGFFTIGLAVLFLGFMASNGLL</sequence>
<evidence type="ECO:0000256" key="2">
    <source>
        <dbReference type="SAM" id="SignalP"/>
    </source>
</evidence>
<evidence type="ECO:0000313" key="3">
    <source>
        <dbReference type="EMBL" id="CAJ1954613.1"/>
    </source>
</evidence>
<reference evidence="3" key="1">
    <citation type="submission" date="2023-08" db="EMBL/GenBank/DDBJ databases">
        <authorList>
            <person name="Audoor S."/>
            <person name="Bilcke G."/>
        </authorList>
    </citation>
    <scope>NUCLEOTIDE SEQUENCE</scope>
</reference>
<dbReference type="EMBL" id="CAKOGP040001869">
    <property type="protein sequence ID" value="CAJ1954613.1"/>
    <property type="molecule type" value="Genomic_DNA"/>
</dbReference>
<feature type="transmembrane region" description="Helical" evidence="1">
    <location>
        <begin position="105"/>
        <end position="126"/>
    </location>
</feature>
<feature type="signal peptide" evidence="2">
    <location>
        <begin position="1"/>
        <end position="23"/>
    </location>
</feature>
<organism evidence="3 4">
    <name type="scientific">Cylindrotheca closterium</name>
    <dbReference type="NCBI Taxonomy" id="2856"/>
    <lineage>
        <taxon>Eukaryota</taxon>
        <taxon>Sar</taxon>
        <taxon>Stramenopiles</taxon>
        <taxon>Ochrophyta</taxon>
        <taxon>Bacillariophyta</taxon>
        <taxon>Bacillariophyceae</taxon>
        <taxon>Bacillariophycidae</taxon>
        <taxon>Bacillariales</taxon>
        <taxon>Bacillariaceae</taxon>
        <taxon>Cylindrotheca</taxon>
    </lineage>
</organism>
<accession>A0AAD2FVZ9</accession>
<keyword evidence="1" id="KW-1133">Transmembrane helix</keyword>
<feature type="chain" id="PRO_5042273705" description="Transmembrane protein" evidence="2">
    <location>
        <begin position="24"/>
        <end position="127"/>
    </location>
</feature>
<keyword evidence="1" id="KW-0812">Transmembrane</keyword>
<keyword evidence="1" id="KW-0472">Membrane</keyword>
<evidence type="ECO:0000313" key="4">
    <source>
        <dbReference type="Proteomes" id="UP001295423"/>
    </source>
</evidence>
<proteinExistence type="predicted"/>
<protein>
    <recommendedName>
        <fullName evidence="5">Transmembrane protein</fullName>
    </recommendedName>
</protein>
<name>A0AAD2FVZ9_9STRA</name>
<dbReference type="Proteomes" id="UP001295423">
    <property type="component" value="Unassembled WGS sequence"/>
</dbReference>
<dbReference type="AlphaFoldDB" id="A0AAD2FVZ9"/>